<dbReference type="EMBL" id="WJBH02000009">
    <property type="protein sequence ID" value="KAI9553043.1"/>
    <property type="molecule type" value="Genomic_DNA"/>
</dbReference>
<proteinExistence type="predicted"/>
<sequence length="150" mass="17571">MQRLRYLSRGDLVDGLFQGFLSKRNKVRICFSERSVHRKADEWRCIRKEVGKFIVSHGVGVGVCRLLGFCACRKRIWAELSVADVAVIDRFSRWEGEREKNTKSRDRHRRAGNRPVPHVLSLRIPPSQRNRRSRDKRIASAPQQYSSPWQ</sequence>
<reference evidence="2 3" key="1">
    <citation type="submission" date="2022-05" db="EMBL/GenBank/DDBJ databases">
        <title>A multi-omics perspective on studying reproductive biology in Daphnia sinensis.</title>
        <authorList>
            <person name="Jia J."/>
        </authorList>
    </citation>
    <scope>NUCLEOTIDE SEQUENCE [LARGE SCALE GENOMIC DNA]</scope>
    <source>
        <strain evidence="2 3">WSL</strain>
    </source>
</reference>
<name>A0AAD5KZR8_9CRUS</name>
<comment type="caution">
    <text evidence="2">The sequence shown here is derived from an EMBL/GenBank/DDBJ whole genome shotgun (WGS) entry which is preliminary data.</text>
</comment>
<feature type="compositionally biased region" description="Polar residues" evidence="1">
    <location>
        <begin position="141"/>
        <end position="150"/>
    </location>
</feature>
<dbReference type="AlphaFoldDB" id="A0AAD5KZR8"/>
<protein>
    <submittedName>
        <fullName evidence="2">Uncharacterized protein</fullName>
    </submittedName>
</protein>
<accession>A0AAD5KZR8</accession>
<dbReference type="Proteomes" id="UP000820818">
    <property type="component" value="Linkage Group LG9"/>
</dbReference>
<evidence type="ECO:0000313" key="2">
    <source>
        <dbReference type="EMBL" id="KAI9553043.1"/>
    </source>
</evidence>
<evidence type="ECO:0000256" key="1">
    <source>
        <dbReference type="SAM" id="MobiDB-lite"/>
    </source>
</evidence>
<organism evidence="2 3">
    <name type="scientific">Daphnia sinensis</name>
    <dbReference type="NCBI Taxonomy" id="1820382"/>
    <lineage>
        <taxon>Eukaryota</taxon>
        <taxon>Metazoa</taxon>
        <taxon>Ecdysozoa</taxon>
        <taxon>Arthropoda</taxon>
        <taxon>Crustacea</taxon>
        <taxon>Branchiopoda</taxon>
        <taxon>Diplostraca</taxon>
        <taxon>Cladocera</taxon>
        <taxon>Anomopoda</taxon>
        <taxon>Daphniidae</taxon>
        <taxon>Daphnia</taxon>
        <taxon>Daphnia similis group</taxon>
    </lineage>
</organism>
<keyword evidence="3" id="KW-1185">Reference proteome</keyword>
<gene>
    <name evidence="2" type="ORF">GHT06_020933</name>
</gene>
<feature type="region of interest" description="Disordered" evidence="1">
    <location>
        <begin position="96"/>
        <end position="150"/>
    </location>
</feature>
<evidence type="ECO:0000313" key="3">
    <source>
        <dbReference type="Proteomes" id="UP000820818"/>
    </source>
</evidence>